<evidence type="ECO:0000313" key="13">
    <source>
        <dbReference type="EMBL" id="SPJ33275.1"/>
    </source>
</evidence>
<keyword evidence="14" id="KW-1185">Reference proteome</keyword>
<keyword evidence="3" id="KW-0050">Antiport</keyword>
<evidence type="ECO:0000256" key="9">
    <source>
        <dbReference type="SAM" id="MobiDB-lite"/>
    </source>
</evidence>
<gene>
    <name evidence="13" type="primary">nhaP2_1</name>
    <name evidence="13" type="ORF">KSP9073_01280</name>
</gene>
<dbReference type="Pfam" id="PF00999">
    <property type="entry name" value="Na_H_Exchanger"/>
    <property type="match status" value="1"/>
</dbReference>
<evidence type="ECO:0000259" key="12">
    <source>
        <dbReference type="Pfam" id="PF02254"/>
    </source>
</evidence>
<evidence type="ECO:0000256" key="4">
    <source>
        <dbReference type="ARBA" id="ARBA00022475"/>
    </source>
</evidence>
<dbReference type="PANTHER" id="PTHR32507:SF0">
    <property type="entry name" value="NA(+)_H(+) ANTIPORTER 2-RELATED"/>
    <property type="match status" value="1"/>
</dbReference>
<feature type="transmembrane region" description="Helical" evidence="10">
    <location>
        <begin position="219"/>
        <end position="238"/>
    </location>
</feature>
<feature type="transmembrane region" description="Helical" evidence="10">
    <location>
        <begin position="91"/>
        <end position="111"/>
    </location>
</feature>
<comment type="subcellular location">
    <subcellularLocation>
        <location evidence="1">Cell membrane</location>
        <topology evidence="1">Multi-pass membrane protein</topology>
    </subcellularLocation>
</comment>
<reference evidence="14" key="1">
    <citation type="submission" date="2018-03" db="EMBL/GenBank/DDBJ databases">
        <authorList>
            <person name="Navarro De La Torre S."/>
        </authorList>
    </citation>
    <scope>NUCLEOTIDE SEQUENCE [LARGE SCALE GENOMIC DNA]</scope>
    <source>
        <strain evidence="14">EAod3</strain>
    </source>
</reference>
<keyword evidence="5 10" id="KW-0812">Transmembrane</keyword>
<sequence length="629" mass="68410">MENAALYLALIGLLSLMCQWAAWRVHLPAILPLLIVGLIAGPVTGWLNPDAILGELLFPLVSLSVAVILFEGSLTLNYEDLRGHGRTVIRLITWGVIITGVIGTVAAWWLLNMPLEIAAVLGGLLVVTGPTVVIPLLQTLRAKANLSQILRWEGILVDPVGALLAVLIYEFVALGQENGAASHTVLLFGQTVGLGFGLGALGGWLWGLILRHHWLPQRLHNFGTLMIMLTLFAGSNALFEESGLLTVTVMGIWLANMRGIPVRPIIEFKETLTVLLVSGLFILLAARISTEQLMTLNAPAWIFLGVLMFVARPITVWICTIGTELHWREKALLAWLSPRGIVAAAVASLFAIKLEKAGVEGAEMLVPITFLVIIGTVVIQSLLSKPIVKALKVNEPDPTGFLILGANPVARAIASELMTMGWTVRLTDTSWDAVQEARMAGLPVYYGNPLSEHATQHLELTGIGRLLPLSPYRELNNLAALHFEHVLGHGNVFRLAEESGKHAKRQQDRALGHLPRLFSDDATFAKLASLVANGAEIRVAKMTDNFGLEEYRSIHDARLMPLFCIAANGRLRVAHTDAALAPKPGERVVSLIYANSPEMQPGEREERAREEQRVAPTRSDSSNPGRLPS</sequence>
<keyword evidence="7" id="KW-0406">Ion transport</keyword>
<feature type="transmembrane region" description="Helical" evidence="10">
    <location>
        <begin position="332"/>
        <end position="352"/>
    </location>
</feature>
<feature type="region of interest" description="Disordered" evidence="9">
    <location>
        <begin position="594"/>
        <end position="629"/>
    </location>
</feature>
<keyword evidence="2" id="KW-0813">Transport</keyword>
<dbReference type="Gene3D" id="3.40.50.720">
    <property type="entry name" value="NAD(P)-binding Rossmann-like Domain"/>
    <property type="match status" value="1"/>
</dbReference>
<dbReference type="RefSeq" id="WP_108842133.1">
    <property type="nucleotide sequence ID" value="NZ_ONZI01000002.1"/>
</dbReference>
<dbReference type="Pfam" id="PF02254">
    <property type="entry name" value="TrkA_N"/>
    <property type="match status" value="1"/>
</dbReference>
<protein>
    <submittedName>
        <fullName evidence="13">K(+)/H(+) antiporter NhaP2</fullName>
    </submittedName>
</protein>
<feature type="transmembrane region" description="Helical" evidence="10">
    <location>
        <begin position="184"/>
        <end position="207"/>
    </location>
</feature>
<dbReference type="GO" id="GO:0006813">
    <property type="term" value="P:potassium ion transport"/>
    <property type="evidence" value="ECO:0007669"/>
    <property type="project" value="InterPro"/>
</dbReference>
<keyword evidence="6 10" id="KW-1133">Transmembrane helix</keyword>
<name>A0A2R8CK80_9GAMM</name>
<evidence type="ECO:0000256" key="6">
    <source>
        <dbReference type="ARBA" id="ARBA00022989"/>
    </source>
</evidence>
<evidence type="ECO:0000256" key="2">
    <source>
        <dbReference type="ARBA" id="ARBA00022448"/>
    </source>
</evidence>
<keyword evidence="8 10" id="KW-0472">Membrane</keyword>
<feature type="compositionally biased region" description="Polar residues" evidence="9">
    <location>
        <begin position="618"/>
        <end position="629"/>
    </location>
</feature>
<dbReference type="GO" id="GO:1902600">
    <property type="term" value="P:proton transmembrane transport"/>
    <property type="evidence" value="ECO:0007669"/>
    <property type="project" value="InterPro"/>
</dbReference>
<dbReference type="GO" id="GO:0005886">
    <property type="term" value="C:plasma membrane"/>
    <property type="evidence" value="ECO:0007669"/>
    <property type="project" value="UniProtKB-SubCell"/>
</dbReference>
<dbReference type="EMBL" id="ONZI01000002">
    <property type="protein sequence ID" value="SPJ33275.1"/>
    <property type="molecule type" value="Genomic_DNA"/>
</dbReference>
<accession>A0A2R8CK80</accession>
<proteinExistence type="predicted"/>
<feature type="domain" description="Cation/H+ exchanger transmembrane" evidence="11">
    <location>
        <begin position="14"/>
        <end position="389"/>
    </location>
</feature>
<keyword evidence="4" id="KW-1003">Cell membrane</keyword>
<feature type="transmembrane region" description="Helical" evidence="10">
    <location>
        <begin position="300"/>
        <end position="320"/>
    </location>
</feature>
<dbReference type="InterPro" id="IPR006153">
    <property type="entry name" value="Cation/H_exchanger_TM"/>
</dbReference>
<feature type="transmembrane region" description="Helical" evidence="10">
    <location>
        <begin position="53"/>
        <end position="70"/>
    </location>
</feature>
<evidence type="ECO:0000313" key="14">
    <source>
        <dbReference type="Proteomes" id="UP000244934"/>
    </source>
</evidence>
<dbReference type="Gene3D" id="1.20.1530.20">
    <property type="match status" value="1"/>
</dbReference>
<dbReference type="AlphaFoldDB" id="A0A2R8CK80"/>
<evidence type="ECO:0000256" key="7">
    <source>
        <dbReference type="ARBA" id="ARBA00023065"/>
    </source>
</evidence>
<feature type="transmembrane region" description="Helical" evidence="10">
    <location>
        <begin position="30"/>
        <end position="47"/>
    </location>
</feature>
<evidence type="ECO:0000259" key="11">
    <source>
        <dbReference type="Pfam" id="PF00999"/>
    </source>
</evidence>
<dbReference type="GO" id="GO:0015297">
    <property type="term" value="F:antiporter activity"/>
    <property type="evidence" value="ECO:0007669"/>
    <property type="project" value="UniProtKB-KW"/>
</dbReference>
<feature type="transmembrane region" description="Helical" evidence="10">
    <location>
        <begin position="149"/>
        <end position="172"/>
    </location>
</feature>
<evidence type="ECO:0000256" key="1">
    <source>
        <dbReference type="ARBA" id="ARBA00004651"/>
    </source>
</evidence>
<feature type="transmembrane region" description="Helical" evidence="10">
    <location>
        <begin position="6"/>
        <end position="23"/>
    </location>
</feature>
<dbReference type="PANTHER" id="PTHR32507">
    <property type="entry name" value="NA(+)/H(+) ANTIPORTER 1"/>
    <property type="match status" value="1"/>
</dbReference>
<evidence type="ECO:0000256" key="3">
    <source>
        <dbReference type="ARBA" id="ARBA00022449"/>
    </source>
</evidence>
<evidence type="ECO:0000256" key="10">
    <source>
        <dbReference type="SAM" id="Phobius"/>
    </source>
</evidence>
<organism evidence="13 14">
    <name type="scientific">Kushneria phyllosphaerae</name>
    <dbReference type="NCBI Taxonomy" id="2100822"/>
    <lineage>
        <taxon>Bacteria</taxon>
        <taxon>Pseudomonadati</taxon>
        <taxon>Pseudomonadota</taxon>
        <taxon>Gammaproteobacteria</taxon>
        <taxon>Oceanospirillales</taxon>
        <taxon>Halomonadaceae</taxon>
        <taxon>Kushneria</taxon>
    </lineage>
</organism>
<feature type="compositionally biased region" description="Basic and acidic residues" evidence="9">
    <location>
        <begin position="601"/>
        <end position="613"/>
    </location>
</feature>
<feature type="domain" description="RCK N-terminal" evidence="12">
    <location>
        <begin position="401"/>
        <end position="492"/>
    </location>
</feature>
<feature type="transmembrane region" description="Helical" evidence="10">
    <location>
        <begin position="117"/>
        <end position="137"/>
    </location>
</feature>
<feature type="transmembrane region" description="Helical" evidence="10">
    <location>
        <begin position="244"/>
        <end position="260"/>
    </location>
</feature>
<dbReference type="InterPro" id="IPR003148">
    <property type="entry name" value="RCK_N"/>
</dbReference>
<dbReference type="SUPFAM" id="SSF51735">
    <property type="entry name" value="NAD(P)-binding Rossmann-fold domains"/>
    <property type="match status" value="1"/>
</dbReference>
<evidence type="ECO:0000256" key="5">
    <source>
        <dbReference type="ARBA" id="ARBA00022692"/>
    </source>
</evidence>
<dbReference type="OrthoDB" id="570124at2"/>
<dbReference type="Proteomes" id="UP000244934">
    <property type="component" value="Unassembled WGS sequence"/>
</dbReference>
<dbReference type="InterPro" id="IPR038770">
    <property type="entry name" value="Na+/solute_symporter_sf"/>
</dbReference>
<feature type="transmembrane region" description="Helical" evidence="10">
    <location>
        <begin position="364"/>
        <end position="383"/>
    </location>
</feature>
<evidence type="ECO:0000256" key="8">
    <source>
        <dbReference type="ARBA" id="ARBA00023136"/>
    </source>
</evidence>
<feature type="transmembrane region" description="Helical" evidence="10">
    <location>
        <begin position="272"/>
        <end position="288"/>
    </location>
</feature>
<dbReference type="InterPro" id="IPR036291">
    <property type="entry name" value="NAD(P)-bd_dom_sf"/>
</dbReference>